<feature type="region of interest" description="Disordered" evidence="1">
    <location>
        <begin position="38"/>
        <end position="58"/>
    </location>
</feature>
<evidence type="ECO:0000313" key="2">
    <source>
        <dbReference type="EMBL" id="MCI85248.1"/>
    </source>
</evidence>
<feature type="compositionally biased region" description="Pro residues" evidence="1">
    <location>
        <begin position="47"/>
        <end position="58"/>
    </location>
</feature>
<evidence type="ECO:0000313" key="3">
    <source>
        <dbReference type="Proteomes" id="UP000265520"/>
    </source>
</evidence>
<sequence length="58" mass="6411">VNPVHSNWRVAQQAWRGAQEIEHECAGQTRMAHNAGLMGAARANQKPPKPQKPPIQAF</sequence>
<keyword evidence="3" id="KW-1185">Reference proteome</keyword>
<dbReference type="AlphaFoldDB" id="A0A392VA84"/>
<evidence type="ECO:0000256" key="1">
    <source>
        <dbReference type="SAM" id="MobiDB-lite"/>
    </source>
</evidence>
<comment type="caution">
    <text evidence="2">The sequence shown here is derived from an EMBL/GenBank/DDBJ whole genome shotgun (WGS) entry which is preliminary data.</text>
</comment>
<organism evidence="2 3">
    <name type="scientific">Trifolium medium</name>
    <dbReference type="NCBI Taxonomy" id="97028"/>
    <lineage>
        <taxon>Eukaryota</taxon>
        <taxon>Viridiplantae</taxon>
        <taxon>Streptophyta</taxon>
        <taxon>Embryophyta</taxon>
        <taxon>Tracheophyta</taxon>
        <taxon>Spermatophyta</taxon>
        <taxon>Magnoliopsida</taxon>
        <taxon>eudicotyledons</taxon>
        <taxon>Gunneridae</taxon>
        <taxon>Pentapetalae</taxon>
        <taxon>rosids</taxon>
        <taxon>fabids</taxon>
        <taxon>Fabales</taxon>
        <taxon>Fabaceae</taxon>
        <taxon>Papilionoideae</taxon>
        <taxon>50 kb inversion clade</taxon>
        <taxon>NPAAA clade</taxon>
        <taxon>Hologalegina</taxon>
        <taxon>IRL clade</taxon>
        <taxon>Trifolieae</taxon>
        <taxon>Trifolium</taxon>
    </lineage>
</organism>
<reference evidence="2 3" key="1">
    <citation type="journal article" date="2018" name="Front. Plant Sci.">
        <title>Red Clover (Trifolium pratense) and Zigzag Clover (T. medium) - A Picture of Genomic Similarities and Differences.</title>
        <authorList>
            <person name="Dluhosova J."/>
            <person name="Istvanek J."/>
            <person name="Nedelnik J."/>
            <person name="Repkova J."/>
        </authorList>
    </citation>
    <scope>NUCLEOTIDE SEQUENCE [LARGE SCALE GENOMIC DNA]</scope>
    <source>
        <strain evidence="3">cv. 10/8</strain>
        <tissue evidence="2">Leaf</tissue>
    </source>
</reference>
<proteinExistence type="predicted"/>
<feature type="non-terminal residue" evidence="2">
    <location>
        <position position="1"/>
    </location>
</feature>
<protein>
    <submittedName>
        <fullName evidence="2">Uncharacterized protein</fullName>
    </submittedName>
</protein>
<dbReference type="EMBL" id="LXQA011110837">
    <property type="protein sequence ID" value="MCI85248.1"/>
    <property type="molecule type" value="Genomic_DNA"/>
</dbReference>
<name>A0A392VA84_9FABA</name>
<dbReference type="Proteomes" id="UP000265520">
    <property type="component" value="Unassembled WGS sequence"/>
</dbReference>
<accession>A0A392VA84</accession>